<dbReference type="Gene3D" id="3.10.450.360">
    <property type="match status" value="1"/>
</dbReference>
<comment type="caution">
    <text evidence="1">The sequence shown here is derived from an EMBL/GenBank/DDBJ whole genome shotgun (WGS) entry which is preliminary data.</text>
</comment>
<evidence type="ECO:0000313" key="2">
    <source>
        <dbReference type="Proteomes" id="UP000270620"/>
    </source>
</evidence>
<keyword evidence="2" id="KW-1185">Reference proteome</keyword>
<gene>
    <name evidence="1" type="ORF">EJA19_00555</name>
</gene>
<organism evidence="1 2">
    <name type="scientific">Mangrovimonas spongiae</name>
    <dbReference type="NCBI Taxonomy" id="2494697"/>
    <lineage>
        <taxon>Bacteria</taxon>
        <taxon>Pseudomonadati</taxon>
        <taxon>Bacteroidota</taxon>
        <taxon>Flavobacteriia</taxon>
        <taxon>Flavobacteriales</taxon>
        <taxon>Flavobacteriaceae</taxon>
        <taxon>Mangrovimonas</taxon>
    </lineage>
</organism>
<proteinExistence type="predicted"/>
<dbReference type="AlphaFoldDB" id="A0A428K792"/>
<sequence>MESSTLGFSQPIIELSEVELIVSNYKYLKTVGNKDAPIAVKFLERKVANYDLKGSDLYSDEYDTYIISFYIPQGSIVAEYDEDGHITKTIERFKNIALPKAISKAVYARFPNWAVTGDIYKVSYRRGDENSKQVYKMKLENGDKTIRVKTDEKGNFL</sequence>
<protein>
    <submittedName>
        <fullName evidence="1">Nicotinate-nucleotide adenylyltransferase</fullName>
    </submittedName>
</protein>
<evidence type="ECO:0000313" key="1">
    <source>
        <dbReference type="EMBL" id="RSK42130.1"/>
    </source>
</evidence>
<accession>A0A428K792</accession>
<keyword evidence="1" id="KW-0548">Nucleotidyltransferase</keyword>
<dbReference type="EMBL" id="RWBG01000001">
    <property type="protein sequence ID" value="RSK42130.1"/>
    <property type="molecule type" value="Genomic_DNA"/>
</dbReference>
<name>A0A428K792_9FLAO</name>
<dbReference type="OrthoDB" id="668160at2"/>
<dbReference type="SUPFAM" id="SSF160574">
    <property type="entry name" value="BT0923-like"/>
    <property type="match status" value="1"/>
</dbReference>
<reference evidence="1 2" key="1">
    <citation type="submission" date="2018-12" db="EMBL/GenBank/DDBJ databases">
        <title>Mangrovimonas spongiae sp. nov., a novel member of the genus Mangrovimonas isolated from marine sponge.</title>
        <authorList>
            <person name="Zhuang L."/>
            <person name="Luo L."/>
        </authorList>
    </citation>
    <scope>NUCLEOTIDE SEQUENCE [LARGE SCALE GENOMIC DNA]</scope>
    <source>
        <strain evidence="1 2">HN-E26</strain>
    </source>
</reference>
<dbReference type="Proteomes" id="UP000270620">
    <property type="component" value="Unassembled WGS sequence"/>
</dbReference>
<keyword evidence="1" id="KW-0808">Transferase</keyword>
<dbReference type="GO" id="GO:0016779">
    <property type="term" value="F:nucleotidyltransferase activity"/>
    <property type="evidence" value="ECO:0007669"/>
    <property type="project" value="UniProtKB-KW"/>
</dbReference>